<reference evidence="1 2" key="1">
    <citation type="submission" date="2015-01" db="EMBL/GenBank/DDBJ databases">
        <authorList>
            <person name="Xiang T."/>
            <person name="Song Y."/>
            <person name="Huang L."/>
            <person name="Wang B."/>
            <person name="Wu P."/>
        </authorList>
    </citation>
    <scope>NUCLEOTIDE SEQUENCE [LARGE SCALE GENOMIC DNA]</scope>
    <source>
        <strain evidence="1 2">Ccy74</strain>
    </source>
</reference>
<evidence type="ECO:0000313" key="1">
    <source>
        <dbReference type="EMBL" id="CEN40555.1"/>
    </source>
</evidence>
<evidence type="ECO:0000313" key="2">
    <source>
        <dbReference type="Proteomes" id="UP000038083"/>
    </source>
</evidence>
<dbReference type="EMBL" id="CDOG01000038">
    <property type="protein sequence ID" value="CEN40555.1"/>
    <property type="molecule type" value="Genomic_DNA"/>
</dbReference>
<sequence length="53" mass="6372">MKEQYIKELEKLDEKVLKRLVELSKYQKIRNTFSNDLLFGMLKIKLQSEGLLK</sequence>
<dbReference type="Proteomes" id="UP000038083">
    <property type="component" value="Unassembled WGS sequence"/>
</dbReference>
<proteinExistence type="predicted"/>
<gene>
    <name evidence="1" type="ORF">CCYN74_430023</name>
</gene>
<organism evidence="1 2">
    <name type="scientific">Capnocytophaga cynodegmi</name>
    <dbReference type="NCBI Taxonomy" id="28189"/>
    <lineage>
        <taxon>Bacteria</taxon>
        <taxon>Pseudomonadati</taxon>
        <taxon>Bacteroidota</taxon>
        <taxon>Flavobacteriia</taxon>
        <taxon>Flavobacteriales</taxon>
        <taxon>Flavobacteriaceae</taxon>
        <taxon>Capnocytophaga</taxon>
    </lineage>
</organism>
<dbReference type="RefSeq" id="WP_156127716.1">
    <property type="nucleotide sequence ID" value="NZ_CDOG01000038.1"/>
</dbReference>
<protein>
    <submittedName>
        <fullName evidence="1">Uncharacterized protein</fullName>
    </submittedName>
</protein>
<name>A0A0B7HMQ0_9FLAO</name>
<accession>A0A0B7HMQ0</accession>
<dbReference type="AlphaFoldDB" id="A0A0B7HMQ0"/>